<dbReference type="Proteomes" id="UP000288291">
    <property type="component" value="Unassembled WGS sequence"/>
</dbReference>
<protein>
    <submittedName>
        <fullName evidence="1">Uncharacterized protein</fullName>
    </submittedName>
</protein>
<dbReference type="AlphaFoldDB" id="A0A437ST06"/>
<proteinExistence type="predicted"/>
<dbReference type="EMBL" id="RXIA01000034">
    <property type="protein sequence ID" value="RVU70035.1"/>
    <property type="molecule type" value="Genomic_DNA"/>
</dbReference>
<accession>A0A437ST06</accession>
<comment type="caution">
    <text evidence="1">The sequence shown here is derived from an EMBL/GenBank/DDBJ whole genome shotgun (WGS) entry which is preliminary data.</text>
</comment>
<sequence>MLIVHHEEALPPIGDVQSYKRWYGLVHLSYGSMFYDKRIKESSDDEFSTPSLDVLFNALNSRYDFVEKVDFYGSQEKPVED</sequence>
<reference evidence="1 2" key="1">
    <citation type="submission" date="2018-12" db="EMBL/GenBank/DDBJ databases">
        <authorList>
            <person name="Meng J."/>
        </authorList>
    </citation>
    <scope>NUCLEOTIDE SEQUENCE [LARGE SCALE GENOMIC DNA]</scope>
    <source>
        <strain evidence="1 2">HT111-2</strain>
    </source>
</reference>
<keyword evidence="2" id="KW-1185">Reference proteome</keyword>
<organism evidence="1 2">
    <name type="scientific">Lactobacillus xujianguonis</name>
    <dbReference type="NCBI Taxonomy" id="2495899"/>
    <lineage>
        <taxon>Bacteria</taxon>
        <taxon>Bacillati</taxon>
        <taxon>Bacillota</taxon>
        <taxon>Bacilli</taxon>
        <taxon>Lactobacillales</taxon>
        <taxon>Lactobacillaceae</taxon>
        <taxon>Lactobacillus</taxon>
    </lineage>
</organism>
<gene>
    <name evidence="1" type="ORF">EJK17_09910</name>
</gene>
<name>A0A437ST06_9LACO</name>
<evidence type="ECO:0000313" key="2">
    <source>
        <dbReference type="Proteomes" id="UP000288291"/>
    </source>
</evidence>
<evidence type="ECO:0000313" key="1">
    <source>
        <dbReference type="EMBL" id="RVU70035.1"/>
    </source>
</evidence>